<dbReference type="InterPro" id="IPR004358">
    <property type="entry name" value="Sig_transdc_His_kin-like_C"/>
</dbReference>
<dbReference type="SMART" id="SM00387">
    <property type="entry name" value="HATPase_c"/>
    <property type="match status" value="1"/>
</dbReference>
<accession>A0ABU3K9E9</accession>
<dbReference type="CDD" id="cd00075">
    <property type="entry name" value="HATPase"/>
    <property type="match status" value="1"/>
</dbReference>
<keyword evidence="6" id="KW-0808">Transferase</keyword>
<dbReference type="InterPro" id="IPR029016">
    <property type="entry name" value="GAF-like_dom_sf"/>
</dbReference>
<dbReference type="SUPFAM" id="SSF55781">
    <property type="entry name" value="GAF domain-like"/>
    <property type="match status" value="1"/>
</dbReference>
<dbReference type="PANTHER" id="PTHR43547:SF2">
    <property type="entry name" value="HYBRID SIGNAL TRANSDUCTION HISTIDINE KINASE C"/>
    <property type="match status" value="1"/>
</dbReference>
<dbReference type="EMBL" id="JAQOUE010000001">
    <property type="protein sequence ID" value="MDT7043021.1"/>
    <property type="molecule type" value="Genomic_DNA"/>
</dbReference>
<keyword evidence="3" id="KW-0597">Phosphoprotein</keyword>
<evidence type="ECO:0000313" key="6">
    <source>
        <dbReference type="EMBL" id="MDT7043021.1"/>
    </source>
</evidence>
<dbReference type="PROSITE" id="PS50109">
    <property type="entry name" value="HIS_KIN"/>
    <property type="match status" value="1"/>
</dbReference>
<comment type="caution">
    <text evidence="6">The sequence shown here is derived from an EMBL/GenBank/DDBJ whole genome shotgun (WGS) entry which is preliminary data.</text>
</comment>
<reference evidence="6 7" key="1">
    <citation type="journal article" date="2023" name="ISME J.">
        <title>Cultivation and genomic characterization of novel and ubiquitous marine nitrite-oxidizing bacteria from the Nitrospirales.</title>
        <authorList>
            <person name="Mueller A.J."/>
            <person name="Daebeler A."/>
            <person name="Herbold C.W."/>
            <person name="Kirkegaard R.H."/>
            <person name="Daims H."/>
        </authorList>
    </citation>
    <scope>NUCLEOTIDE SEQUENCE [LARGE SCALE GENOMIC DNA]</scope>
    <source>
        <strain evidence="6 7">EB</strain>
    </source>
</reference>
<dbReference type="PRINTS" id="PR00344">
    <property type="entry name" value="BCTRLSENSOR"/>
</dbReference>
<feature type="domain" description="Histidine kinase" evidence="5">
    <location>
        <begin position="204"/>
        <end position="430"/>
    </location>
</feature>
<evidence type="ECO:0000259" key="5">
    <source>
        <dbReference type="PROSITE" id="PS50109"/>
    </source>
</evidence>
<gene>
    <name evidence="6" type="ORF">PPG34_11705</name>
</gene>
<evidence type="ECO:0000256" key="4">
    <source>
        <dbReference type="SAM" id="MobiDB-lite"/>
    </source>
</evidence>
<dbReference type="InterPro" id="IPR005467">
    <property type="entry name" value="His_kinase_dom"/>
</dbReference>
<sequence>MMDTQKFGKSGIKGSSQRPCLSSTEKTHWKLAAVEGLNQALFQERGIYQFASMTLDYAFHIVGGQAGSLLLASPKNKHLEFFLSKGSNPVPRNTTVAWHSGIAGYVFHSGISEFVSDAPRDPRYWPEIDRLTGYFTQNLIATPIKHPNGHSMGVVEILNVNEEALSEEDKKFLQVLSSFLSMALHRQWSDQMTQREDLKNFIKDCAHDMKNLLMPILDGTDLLKDESRQILDRVPSQEILLMKPSIHVWEESLGMIERNGRRLQRKAKDLVDCLMGHIALNELTSCSIQSVTDEVLDALSIPIHKLNLTIEKYGLETLPFLQGDERKLFSVFYNLLHNAVTALHKGGVIRIYGSREGEHICVKICDDGPGISQEEIDVLFSTKIVSKKSLGNGLGMNSVRHAIEEHGGFIKVESAKGIGTTVYISLPIQGMLVNSNWESPDSPRDGD</sequence>
<proteinExistence type="predicted"/>
<evidence type="ECO:0000313" key="7">
    <source>
        <dbReference type="Proteomes" id="UP001250932"/>
    </source>
</evidence>
<dbReference type="EC" id="2.7.13.3" evidence="2"/>
<evidence type="ECO:0000256" key="3">
    <source>
        <dbReference type="ARBA" id="ARBA00022553"/>
    </source>
</evidence>
<organism evidence="6 7">
    <name type="scientific">Candidatus Nitronereus thalassa</name>
    <dbReference type="NCBI Taxonomy" id="3020898"/>
    <lineage>
        <taxon>Bacteria</taxon>
        <taxon>Pseudomonadati</taxon>
        <taxon>Nitrospirota</taxon>
        <taxon>Nitrospiria</taxon>
        <taxon>Nitrospirales</taxon>
        <taxon>Nitrospiraceae</taxon>
        <taxon>Candidatus Nitronereus</taxon>
    </lineage>
</organism>
<dbReference type="Gene3D" id="3.30.450.40">
    <property type="match status" value="1"/>
</dbReference>
<evidence type="ECO:0000256" key="2">
    <source>
        <dbReference type="ARBA" id="ARBA00012438"/>
    </source>
</evidence>
<comment type="catalytic activity">
    <reaction evidence="1">
        <text>ATP + protein L-histidine = ADP + protein N-phospho-L-histidine.</text>
        <dbReference type="EC" id="2.7.13.3"/>
    </reaction>
</comment>
<dbReference type="Gene3D" id="3.30.565.10">
    <property type="entry name" value="Histidine kinase-like ATPase, C-terminal domain"/>
    <property type="match status" value="1"/>
</dbReference>
<dbReference type="InterPro" id="IPR003594">
    <property type="entry name" value="HATPase_dom"/>
</dbReference>
<keyword evidence="7" id="KW-1185">Reference proteome</keyword>
<feature type="region of interest" description="Disordered" evidence="4">
    <location>
        <begin position="1"/>
        <end position="20"/>
    </location>
</feature>
<dbReference type="Pfam" id="PF02518">
    <property type="entry name" value="HATPase_c"/>
    <property type="match status" value="1"/>
</dbReference>
<keyword evidence="6" id="KW-0418">Kinase</keyword>
<dbReference type="InterPro" id="IPR003018">
    <property type="entry name" value="GAF"/>
</dbReference>
<protein>
    <recommendedName>
        <fullName evidence="2">histidine kinase</fullName>
        <ecNumber evidence="2">2.7.13.3</ecNumber>
    </recommendedName>
</protein>
<dbReference type="GO" id="GO:0016301">
    <property type="term" value="F:kinase activity"/>
    <property type="evidence" value="ECO:0007669"/>
    <property type="project" value="UniProtKB-KW"/>
</dbReference>
<dbReference type="PANTHER" id="PTHR43547">
    <property type="entry name" value="TWO-COMPONENT HISTIDINE KINASE"/>
    <property type="match status" value="1"/>
</dbReference>
<dbReference type="RefSeq" id="WP_313833498.1">
    <property type="nucleotide sequence ID" value="NZ_JAQOUE010000001.1"/>
</dbReference>
<evidence type="ECO:0000256" key="1">
    <source>
        <dbReference type="ARBA" id="ARBA00000085"/>
    </source>
</evidence>
<name>A0ABU3K9E9_9BACT</name>
<dbReference type="Proteomes" id="UP001250932">
    <property type="component" value="Unassembled WGS sequence"/>
</dbReference>
<dbReference type="InterPro" id="IPR036890">
    <property type="entry name" value="HATPase_C_sf"/>
</dbReference>
<dbReference type="SMART" id="SM00065">
    <property type="entry name" value="GAF"/>
    <property type="match status" value="1"/>
</dbReference>
<dbReference type="Pfam" id="PF01590">
    <property type="entry name" value="GAF"/>
    <property type="match status" value="1"/>
</dbReference>
<dbReference type="SUPFAM" id="SSF55874">
    <property type="entry name" value="ATPase domain of HSP90 chaperone/DNA topoisomerase II/histidine kinase"/>
    <property type="match status" value="1"/>
</dbReference>